<accession>A0A3P7NVT6</accession>
<organism evidence="1 2">
    <name type="scientific">Dibothriocephalus latus</name>
    <name type="common">Fish tapeworm</name>
    <name type="synonym">Diphyllobothrium latum</name>
    <dbReference type="NCBI Taxonomy" id="60516"/>
    <lineage>
        <taxon>Eukaryota</taxon>
        <taxon>Metazoa</taxon>
        <taxon>Spiralia</taxon>
        <taxon>Lophotrochozoa</taxon>
        <taxon>Platyhelminthes</taxon>
        <taxon>Cestoda</taxon>
        <taxon>Eucestoda</taxon>
        <taxon>Diphyllobothriidea</taxon>
        <taxon>Diphyllobothriidae</taxon>
        <taxon>Dibothriocephalus</taxon>
    </lineage>
</organism>
<evidence type="ECO:0000313" key="2">
    <source>
        <dbReference type="Proteomes" id="UP000281553"/>
    </source>
</evidence>
<gene>
    <name evidence="1" type="ORF">DILT_LOCUS8780</name>
</gene>
<proteinExistence type="predicted"/>
<protein>
    <submittedName>
        <fullName evidence="1">Uncharacterized protein</fullName>
    </submittedName>
</protein>
<keyword evidence="2" id="KW-1185">Reference proteome</keyword>
<dbReference type="AlphaFoldDB" id="A0A3P7NVT6"/>
<reference evidence="1 2" key="1">
    <citation type="submission" date="2018-11" db="EMBL/GenBank/DDBJ databases">
        <authorList>
            <consortium name="Pathogen Informatics"/>
        </authorList>
    </citation>
    <scope>NUCLEOTIDE SEQUENCE [LARGE SCALE GENOMIC DNA]</scope>
</reference>
<sequence length="139" mass="14581">MKVVNISGTASNGYTMLPGQSDEFRPLTVGINELTESLDPGQSVGAGDSVFHFAPYTMFSPSAQPHPPLPTSALAVTATEAVTGLEEFQAAAAQDPLSPGPEDMEANLAAAALRAESEDTRTDNYLNYDVASDLTNPFC</sequence>
<dbReference type="Proteomes" id="UP000281553">
    <property type="component" value="Unassembled WGS sequence"/>
</dbReference>
<evidence type="ECO:0000313" key="1">
    <source>
        <dbReference type="EMBL" id="VDN12949.1"/>
    </source>
</evidence>
<dbReference type="EMBL" id="UYRU01055180">
    <property type="protein sequence ID" value="VDN12949.1"/>
    <property type="molecule type" value="Genomic_DNA"/>
</dbReference>
<name>A0A3P7NVT6_DIBLA</name>